<evidence type="ECO:0000256" key="2">
    <source>
        <dbReference type="ARBA" id="ARBA00022737"/>
    </source>
</evidence>
<dbReference type="InterPro" id="IPR011992">
    <property type="entry name" value="EF-hand-dom_pair"/>
</dbReference>
<dbReference type="Proteomes" id="UP001363151">
    <property type="component" value="Unassembled WGS sequence"/>
</dbReference>
<sequence length="376" mass="40364">MAICDGGTAFSCSGTACGYDSTQEDDGLFGAKHIEEKPLKPKNKPNKPRRSPSKSPVKKLRKSPKRRKKRKESDASTAGVLPPDGDAPAPPEGPDAPTKIFHGLAATPGIFADLASAPPPRNTPTLPAAPLVSEPEDAAPEEPGEQPGAAPGKKPWRLFSWTPYRKVFSPLEQKALEDLFRRLDTDGSGALSYGEVAESLVSTSISPQNIAKMIKEADADGDGEVDLDEFVEMMKNAKTTKSLWDLVKSPPAEISERDREQLVAEFRKADADGSGSLDLEELEAVLSGTKLTRKQIRKMMADADADGDGELDEDEFVAMMDAVADKPAKPGVVRRMLSGGLPSLSKEVTWPGADNEKRHSAENNKAARVKEAIAVL</sequence>
<accession>A0ABR1FLX1</accession>
<dbReference type="InterPro" id="IPR018247">
    <property type="entry name" value="EF_Hand_1_Ca_BS"/>
</dbReference>
<feature type="region of interest" description="Disordered" evidence="4">
    <location>
        <begin position="344"/>
        <end position="366"/>
    </location>
</feature>
<protein>
    <recommendedName>
        <fullName evidence="5">EF-hand domain-containing protein</fullName>
    </recommendedName>
</protein>
<dbReference type="InterPro" id="IPR000261">
    <property type="entry name" value="EH_dom"/>
</dbReference>
<evidence type="ECO:0000313" key="6">
    <source>
        <dbReference type="EMBL" id="KAK7233239.1"/>
    </source>
</evidence>
<dbReference type="PROSITE" id="PS00018">
    <property type="entry name" value="EF_HAND_1"/>
    <property type="match status" value="2"/>
</dbReference>
<dbReference type="EMBL" id="JBBJCI010000363">
    <property type="protein sequence ID" value="KAK7233239.1"/>
    <property type="molecule type" value="Genomic_DNA"/>
</dbReference>
<dbReference type="PANTHER" id="PTHR10891">
    <property type="entry name" value="EF-HAND CALCIUM-BINDING DOMAIN CONTAINING PROTEIN"/>
    <property type="match status" value="1"/>
</dbReference>
<organism evidence="6 7">
    <name type="scientific">Aureococcus anophagefferens</name>
    <name type="common">Harmful bloom alga</name>
    <dbReference type="NCBI Taxonomy" id="44056"/>
    <lineage>
        <taxon>Eukaryota</taxon>
        <taxon>Sar</taxon>
        <taxon>Stramenopiles</taxon>
        <taxon>Ochrophyta</taxon>
        <taxon>Pelagophyceae</taxon>
        <taxon>Pelagomonadales</taxon>
        <taxon>Pelagomonadaceae</taxon>
        <taxon>Aureococcus</taxon>
    </lineage>
</organism>
<feature type="compositionally biased region" description="Basic residues" evidence="4">
    <location>
        <begin position="40"/>
        <end position="70"/>
    </location>
</feature>
<dbReference type="SUPFAM" id="SSF47473">
    <property type="entry name" value="EF-hand"/>
    <property type="match status" value="1"/>
</dbReference>
<name>A0ABR1FLX1_AURAN</name>
<keyword evidence="7" id="KW-1185">Reference proteome</keyword>
<reference evidence="6 7" key="1">
    <citation type="submission" date="2024-03" db="EMBL/GenBank/DDBJ databases">
        <title>Aureococcus anophagefferens CCMP1851 and Kratosvirus quantuckense: Draft genome of a second virus-susceptible host strain in the model system.</title>
        <authorList>
            <person name="Chase E."/>
            <person name="Truchon A.R."/>
            <person name="Schepens W."/>
            <person name="Wilhelm S.W."/>
        </authorList>
    </citation>
    <scope>NUCLEOTIDE SEQUENCE [LARGE SCALE GENOMIC DNA]</scope>
    <source>
        <strain evidence="6 7">CCMP1851</strain>
    </source>
</reference>
<dbReference type="InterPro" id="IPR002048">
    <property type="entry name" value="EF_hand_dom"/>
</dbReference>
<feature type="domain" description="EF-hand" evidence="5">
    <location>
        <begin position="291"/>
        <end position="326"/>
    </location>
</feature>
<evidence type="ECO:0000256" key="1">
    <source>
        <dbReference type="ARBA" id="ARBA00022723"/>
    </source>
</evidence>
<evidence type="ECO:0000313" key="7">
    <source>
        <dbReference type="Proteomes" id="UP001363151"/>
    </source>
</evidence>
<evidence type="ECO:0000259" key="5">
    <source>
        <dbReference type="PROSITE" id="PS50222"/>
    </source>
</evidence>
<dbReference type="PROSITE" id="PS50222">
    <property type="entry name" value="EF_HAND_2"/>
    <property type="match status" value="2"/>
</dbReference>
<comment type="caution">
    <text evidence="6">The sequence shown here is derived from an EMBL/GenBank/DDBJ whole genome shotgun (WGS) entry which is preliminary data.</text>
</comment>
<feature type="region of interest" description="Disordered" evidence="4">
    <location>
        <begin position="13"/>
        <end position="155"/>
    </location>
</feature>
<dbReference type="InterPro" id="IPR039647">
    <property type="entry name" value="EF_hand_pair_protein_CML-like"/>
</dbReference>
<keyword evidence="1" id="KW-0479">Metal-binding</keyword>
<evidence type="ECO:0000256" key="3">
    <source>
        <dbReference type="ARBA" id="ARBA00022837"/>
    </source>
</evidence>
<keyword evidence="3" id="KW-0106">Calcium</keyword>
<feature type="domain" description="EF-hand" evidence="5">
    <location>
        <begin position="205"/>
        <end position="240"/>
    </location>
</feature>
<feature type="compositionally biased region" description="Acidic residues" evidence="4">
    <location>
        <begin position="134"/>
        <end position="144"/>
    </location>
</feature>
<keyword evidence="2" id="KW-0677">Repeat</keyword>
<dbReference type="SMART" id="SM00027">
    <property type="entry name" value="EH"/>
    <property type="match status" value="2"/>
</dbReference>
<gene>
    <name evidence="6" type="ORF">SO694_00038226</name>
</gene>
<dbReference type="Pfam" id="PF13499">
    <property type="entry name" value="EF-hand_7"/>
    <property type="match status" value="2"/>
</dbReference>
<dbReference type="Gene3D" id="1.10.238.10">
    <property type="entry name" value="EF-hand"/>
    <property type="match status" value="2"/>
</dbReference>
<evidence type="ECO:0000256" key="4">
    <source>
        <dbReference type="SAM" id="MobiDB-lite"/>
    </source>
</evidence>
<proteinExistence type="predicted"/>
<dbReference type="SMART" id="SM00054">
    <property type="entry name" value="EFh"/>
    <property type="match status" value="4"/>
</dbReference>